<dbReference type="AlphaFoldDB" id="A0A1M4URV9"/>
<organism evidence="1 2">
    <name type="scientific">Desulforamulus putei DSM 12395</name>
    <dbReference type="NCBI Taxonomy" id="1121429"/>
    <lineage>
        <taxon>Bacteria</taxon>
        <taxon>Bacillati</taxon>
        <taxon>Bacillota</taxon>
        <taxon>Clostridia</taxon>
        <taxon>Eubacteriales</taxon>
        <taxon>Peptococcaceae</taxon>
        <taxon>Desulforamulus</taxon>
    </lineage>
</organism>
<evidence type="ECO:0000313" key="1">
    <source>
        <dbReference type="EMBL" id="SHE59377.1"/>
    </source>
</evidence>
<accession>A0A1M4URV9</accession>
<proteinExistence type="predicted"/>
<dbReference type="RefSeq" id="WP_073235893.1">
    <property type="nucleotide sequence ID" value="NZ_FQUY01000003.1"/>
</dbReference>
<dbReference type="Proteomes" id="UP000184148">
    <property type="component" value="Unassembled WGS sequence"/>
</dbReference>
<evidence type="ECO:0000313" key="2">
    <source>
        <dbReference type="Proteomes" id="UP000184148"/>
    </source>
</evidence>
<reference evidence="2" key="1">
    <citation type="submission" date="2016-11" db="EMBL/GenBank/DDBJ databases">
        <authorList>
            <person name="Varghese N."/>
            <person name="Submissions S."/>
        </authorList>
    </citation>
    <scope>NUCLEOTIDE SEQUENCE [LARGE SCALE GENOMIC DNA]</scope>
    <source>
        <strain evidence="2">DSM 12395</strain>
    </source>
</reference>
<sequence>MGDAIKTRQVVINLAENHPILQLNEEEREEKVQEILNSYYSNGHQVEEQLSRLNKRVETLASKINLIDEIYYVVQDIKQTMGFIAQGLLRSEQKLVTNTAEMIKNISPEGQITQATGITGETKERTVKFDVDAFLDLG</sequence>
<gene>
    <name evidence="1" type="ORF">SAMN02745133_00741</name>
</gene>
<keyword evidence="2" id="KW-1185">Reference proteome</keyword>
<protein>
    <submittedName>
        <fullName evidence="1">Uncharacterized protein</fullName>
    </submittedName>
</protein>
<dbReference type="EMBL" id="FQUY01000003">
    <property type="protein sequence ID" value="SHE59377.1"/>
    <property type="molecule type" value="Genomic_DNA"/>
</dbReference>
<name>A0A1M4URV9_9FIRM</name>
<dbReference type="OrthoDB" id="1787462at2"/>